<name>A0A2V3Y1R1_9FIRM</name>
<reference evidence="2 3" key="1">
    <citation type="submission" date="2018-05" db="EMBL/GenBank/DDBJ databases">
        <title>Genomic Encyclopedia of Type Strains, Phase IV (KMG-IV): sequencing the most valuable type-strain genomes for metagenomic binning, comparative biology and taxonomic classification.</title>
        <authorList>
            <person name="Goeker M."/>
        </authorList>
    </citation>
    <scope>NUCLEOTIDE SEQUENCE [LARGE SCALE GENOMIC DNA]</scope>
    <source>
        <strain evidence="2 3">DSM 24995</strain>
    </source>
</reference>
<organism evidence="2 3">
    <name type="scientific">Hungatella effluvii</name>
    <dbReference type="NCBI Taxonomy" id="1096246"/>
    <lineage>
        <taxon>Bacteria</taxon>
        <taxon>Bacillati</taxon>
        <taxon>Bacillota</taxon>
        <taxon>Clostridia</taxon>
        <taxon>Lachnospirales</taxon>
        <taxon>Lachnospiraceae</taxon>
        <taxon>Hungatella</taxon>
    </lineage>
</organism>
<keyword evidence="3" id="KW-1185">Reference proteome</keyword>
<dbReference type="GO" id="GO:0003677">
    <property type="term" value="F:DNA binding"/>
    <property type="evidence" value="ECO:0007669"/>
    <property type="project" value="InterPro"/>
</dbReference>
<evidence type="ECO:0000313" key="3">
    <source>
        <dbReference type="Proteomes" id="UP000248057"/>
    </source>
</evidence>
<dbReference type="InterPro" id="IPR036388">
    <property type="entry name" value="WH-like_DNA-bd_sf"/>
</dbReference>
<dbReference type="Proteomes" id="UP000248057">
    <property type="component" value="Unassembled WGS sequence"/>
</dbReference>
<dbReference type="Gene3D" id="1.10.10.10">
    <property type="entry name" value="Winged helix-like DNA-binding domain superfamily/Winged helix DNA-binding domain"/>
    <property type="match status" value="1"/>
</dbReference>
<dbReference type="GO" id="GO:0006352">
    <property type="term" value="P:DNA-templated transcription initiation"/>
    <property type="evidence" value="ECO:0007669"/>
    <property type="project" value="InterPro"/>
</dbReference>
<protein>
    <submittedName>
        <fullName evidence="2">RNA polymerase sigma factor (Sigma-70 family)</fullName>
    </submittedName>
</protein>
<accession>A0A2V3Y1R1</accession>
<dbReference type="SUPFAM" id="SSF88659">
    <property type="entry name" value="Sigma3 and sigma4 domains of RNA polymerase sigma factors"/>
    <property type="match status" value="1"/>
</dbReference>
<dbReference type="Pfam" id="PF08281">
    <property type="entry name" value="Sigma70_r4_2"/>
    <property type="match status" value="1"/>
</dbReference>
<gene>
    <name evidence="2" type="ORF">DFR60_108142</name>
</gene>
<dbReference type="EMBL" id="QJKD01000008">
    <property type="protein sequence ID" value="PXX52057.1"/>
    <property type="molecule type" value="Genomic_DNA"/>
</dbReference>
<dbReference type="NCBIfam" id="TIGR02937">
    <property type="entry name" value="sigma70-ECF"/>
    <property type="match status" value="1"/>
</dbReference>
<dbReference type="InterPro" id="IPR013249">
    <property type="entry name" value="RNA_pol_sigma70_r4_t2"/>
</dbReference>
<dbReference type="AlphaFoldDB" id="A0A2V3Y1R1"/>
<dbReference type="GO" id="GO:0016987">
    <property type="term" value="F:sigma factor activity"/>
    <property type="evidence" value="ECO:0007669"/>
    <property type="project" value="InterPro"/>
</dbReference>
<feature type="domain" description="RNA polymerase sigma factor 70 region 4 type 2" evidence="1">
    <location>
        <begin position="86"/>
        <end position="136"/>
    </location>
</feature>
<evidence type="ECO:0000259" key="1">
    <source>
        <dbReference type="Pfam" id="PF08281"/>
    </source>
</evidence>
<comment type="caution">
    <text evidence="2">The sequence shown here is derived from an EMBL/GenBank/DDBJ whole genome shotgun (WGS) entry which is preliminary data.</text>
</comment>
<sequence length="145" mass="17244">MEGKNKEFSTQDSFGAYLKTAVRNTKIKYIKRHVRIQEREIPIEDSAYMEAESRMGDYYQHLEEQVGRLCEDFGDVRQLLNLIENERLLAALTNLSDERKRMIFWRIINGMSFEEIAGRLHIPVKKVVDTYYNTLKKLRREMQHG</sequence>
<evidence type="ECO:0000313" key="2">
    <source>
        <dbReference type="EMBL" id="PXX52057.1"/>
    </source>
</evidence>
<dbReference type="InterPro" id="IPR013324">
    <property type="entry name" value="RNA_pol_sigma_r3/r4-like"/>
</dbReference>
<dbReference type="RefSeq" id="WP_065548550.1">
    <property type="nucleotide sequence ID" value="NZ_QJKD01000008.1"/>
</dbReference>
<dbReference type="InterPro" id="IPR014284">
    <property type="entry name" value="RNA_pol_sigma-70_dom"/>
</dbReference>
<dbReference type="GeneID" id="86062545"/>
<proteinExistence type="predicted"/>